<reference evidence="2" key="1">
    <citation type="journal article" date="2023" name="G3 (Bethesda)">
        <title>Whole genome assemblies of Zophobas morio and Tenebrio molitor.</title>
        <authorList>
            <person name="Kaur S."/>
            <person name="Stinson S.A."/>
            <person name="diCenzo G.C."/>
        </authorList>
    </citation>
    <scope>NUCLEOTIDE SEQUENCE</scope>
    <source>
        <strain evidence="2">QUZm001</strain>
    </source>
</reference>
<name>A0AA38J127_9CUCU</name>
<protein>
    <submittedName>
        <fullName evidence="2">Uncharacterized protein</fullName>
    </submittedName>
</protein>
<gene>
    <name evidence="2" type="ORF">Zmor_002516</name>
</gene>
<evidence type="ECO:0000313" key="3">
    <source>
        <dbReference type="Proteomes" id="UP001168821"/>
    </source>
</evidence>
<accession>A0AA38J127</accession>
<proteinExistence type="predicted"/>
<sequence length="79" mass="8714">MPIFISVFHFPDSSLPQLFKEAKIAGPRPESRVDPPPVDLGAAAERSSTPNCMSESCGYRKVDTPIIQSARANQWPDEQ</sequence>
<evidence type="ECO:0000256" key="1">
    <source>
        <dbReference type="SAM" id="MobiDB-lite"/>
    </source>
</evidence>
<feature type="region of interest" description="Disordered" evidence="1">
    <location>
        <begin position="26"/>
        <end position="56"/>
    </location>
</feature>
<organism evidence="2 3">
    <name type="scientific">Zophobas morio</name>
    <dbReference type="NCBI Taxonomy" id="2755281"/>
    <lineage>
        <taxon>Eukaryota</taxon>
        <taxon>Metazoa</taxon>
        <taxon>Ecdysozoa</taxon>
        <taxon>Arthropoda</taxon>
        <taxon>Hexapoda</taxon>
        <taxon>Insecta</taxon>
        <taxon>Pterygota</taxon>
        <taxon>Neoptera</taxon>
        <taxon>Endopterygota</taxon>
        <taxon>Coleoptera</taxon>
        <taxon>Polyphaga</taxon>
        <taxon>Cucujiformia</taxon>
        <taxon>Tenebrionidae</taxon>
        <taxon>Zophobas</taxon>
    </lineage>
</organism>
<dbReference type="AlphaFoldDB" id="A0AA38J127"/>
<keyword evidence="3" id="KW-1185">Reference proteome</keyword>
<dbReference type="EMBL" id="JALNTZ010000001">
    <property type="protein sequence ID" value="KAJ3667110.1"/>
    <property type="molecule type" value="Genomic_DNA"/>
</dbReference>
<comment type="caution">
    <text evidence="2">The sequence shown here is derived from an EMBL/GenBank/DDBJ whole genome shotgun (WGS) entry which is preliminary data.</text>
</comment>
<dbReference type="Proteomes" id="UP001168821">
    <property type="component" value="Unassembled WGS sequence"/>
</dbReference>
<evidence type="ECO:0000313" key="2">
    <source>
        <dbReference type="EMBL" id="KAJ3667110.1"/>
    </source>
</evidence>